<reference evidence="4 5" key="1">
    <citation type="submission" date="2016-10" db="EMBL/GenBank/DDBJ databases">
        <title>Draft genome sequences of four alkaliphilic bacteria belonging to the Anaerobacillus genus.</title>
        <authorList>
            <person name="Bassil N.M."/>
            <person name="Lloyd J.R."/>
        </authorList>
    </citation>
    <scope>NUCLEOTIDE SEQUENCE [LARGE SCALE GENOMIC DNA]</scope>
    <source>
        <strain evidence="4 5">DSM 15340</strain>
    </source>
</reference>
<evidence type="ECO:0000313" key="4">
    <source>
        <dbReference type="EMBL" id="OIJ09363.1"/>
    </source>
</evidence>
<dbReference type="GO" id="GO:0030435">
    <property type="term" value="P:sporulation resulting in formation of a cellular spore"/>
    <property type="evidence" value="ECO:0007669"/>
    <property type="project" value="UniProtKB-KW"/>
</dbReference>
<keyword evidence="5" id="KW-1185">Reference proteome</keyword>
<proteinExistence type="inferred from homology"/>
<dbReference type="GO" id="GO:0003810">
    <property type="term" value="F:protein-glutamine gamma-glutamyltransferase activity"/>
    <property type="evidence" value="ECO:0007669"/>
    <property type="project" value="InterPro"/>
</dbReference>
<dbReference type="InterPro" id="IPR020916">
    <property type="entry name" value="Gln_gamma-glutamylTfrase_bac"/>
</dbReference>
<gene>
    <name evidence="4" type="ORF">BKP35_17000</name>
</gene>
<dbReference type="EMBL" id="MLQQ01000045">
    <property type="protein sequence ID" value="OIJ09363.1"/>
    <property type="molecule type" value="Genomic_DNA"/>
</dbReference>
<comment type="caution">
    <text evidence="4">The sequence shown here is derived from an EMBL/GenBank/DDBJ whole genome shotgun (WGS) entry which is preliminary data.</text>
</comment>
<evidence type="ECO:0000313" key="5">
    <source>
        <dbReference type="Proteomes" id="UP000180098"/>
    </source>
</evidence>
<dbReference type="RefSeq" id="WP_071314572.1">
    <property type="nucleotide sequence ID" value="NZ_MLQQ01000045.1"/>
</dbReference>
<dbReference type="NCBIfam" id="NF002869">
    <property type="entry name" value="PRK03187.1"/>
    <property type="match status" value="1"/>
</dbReference>
<organism evidence="4 5">
    <name type="scientific">Anaerobacillus arseniciselenatis</name>
    <dbReference type="NCBI Taxonomy" id="85682"/>
    <lineage>
        <taxon>Bacteria</taxon>
        <taxon>Bacillati</taxon>
        <taxon>Bacillota</taxon>
        <taxon>Bacilli</taxon>
        <taxon>Bacillales</taxon>
        <taxon>Bacillaceae</taxon>
        <taxon>Anaerobacillus</taxon>
    </lineage>
</organism>
<protein>
    <submittedName>
        <fullName evidence="4">Protein-glutamine gamma-glutamyltransferase</fullName>
    </submittedName>
</protein>
<name>A0A1S2LBE6_9BACI</name>
<dbReference type="AlphaFoldDB" id="A0A1S2LBE6"/>
<keyword evidence="1 4" id="KW-0808">Transferase</keyword>
<dbReference type="OrthoDB" id="1845399at2"/>
<evidence type="ECO:0000256" key="2">
    <source>
        <dbReference type="ARBA" id="ARBA00022969"/>
    </source>
</evidence>
<dbReference type="Proteomes" id="UP000180098">
    <property type="component" value="Unassembled WGS sequence"/>
</dbReference>
<evidence type="ECO:0000256" key="3">
    <source>
        <dbReference type="ARBA" id="ARBA00023315"/>
    </source>
</evidence>
<sequence length="285" mass="32837">MIQISGVPLQLNENWQLESIERTIIQHMLDAPVLYSYYSEGELLFEVKVRKNMIKSAKAMDQGQAEFTTFEYARCNPNYWQLTRQGGFLIRPDVQPADAILDIYRNSSLYGFECATAAVIIYYHATLYSIGSNLFNALFQNLYLYSWHTDPDLGITTFHANHFLPGDVVYINNPDFHPNTPWFRGLNAVLLDDGRFFGHGFSIRTLEQMIETLNEFRKPGSQQSAYLATLVTRPSFNHLGSLVSQQTSHRAYKLQHPIVHHNENSISYVLYLYYLSNGINETEDK</sequence>
<dbReference type="HAMAP" id="MF_00727">
    <property type="entry name" value="Tgl"/>
    <property type="match status" value="1"/>
</dbReference>
<dbReference type="Pfam" id="PF20085">
    <property type="entry name" value="TGL"/>
    <property type="match status" value="1"/>
</dbReference>
<keyword evidence="2" id="KW-0749">Sporulation</keyword>
<accession>A0A1S2LBE6</accession>
<evidence type="ECO:0000256" key="1">
    <source>
        <dbReference type="ARBA" id="ARBA00022679"/>
    </source>
</evidence>
<keyword evidence="3" id="KW-0012">Acyltransferase</keyword>